<organism evidence="1 2">
    <name type="scientific">Streptomyces solicavernae</name>
    <dbReference type="NCBI Taxonomy" id="3043614"/>
    <lineage>
        <taxon>Bacteria</taxon>
        <taxon>Bacillati</taxon>
        <taxon>Actinomycetota</taxon>
        <taxon>Actinomycetes</taxon>
        <taxon>Kitasatosporales</taxon>
        <taxon>Streptomycetaceae</taxon>
        <taxon>Streptomyces</taxon>
    </lineage>
</organism>
<comment type="caution">
    <text evidence="1">The sequence shown here is derived from an EMBL/GenBank/DDBJ whole genome shotgun (WGS) entry which is preliminary data.</text>
</comment>
<accession>A0ABT6RLZ6</accession>
<protein>
    <submittedName>
        <fullName evidence="1">Uncharacterized protein</fullName>
    </submittedName>
</protein>
<evidence type="ECO:0000313" key="2">
    <source>
        <dbReference type="Proteomes" id="UP001224661"/>
    </source>
</evidence>
<dbReference type="EMBL" id="JASCIR010000002">
    <property type="protein sequence ID" value="MDI3385457.1"/>
    <property type="molecule type" value="Genomic_DNA"/>
</dbReference>
<dbReference type="RefSeq" id="WP_282510538.1">
    <property type="nucleotide sequence ID" value="NZ_JASCIR010000002.1"/>
</dbReference>
<keyword evidence="2" id="KW-1185">Reference proteome</keyword>
<sequence length="63" mass="6729">MPHSDATLNARTWDQIASTMRTEADEVSWLFRTAPGPGLDILGDWASSAESASTCPRPASTPP</sequence>
<proteinExistence type="predicted"/>
<gene>
    <name evidence="1" type="ORF">QIS99_04395</name>
</gene>
<reference evidence="1 2" key="1">
    <citation type="submission" date="2023-05" db="EMBL/GenBank/DDBJ databases">
        <title>Draft genome sequence of Streptomyces sp. B-S-A8 isolated from a cave soil in Thailand.</title>
        <authorList>
            <person name="Chamroensaksri N."/>
            <person name="Muangham S."/>
        </authorList>
    </citation>
    <scope>NUCLEOTIDE SEQUENCE [LARGE SCALE GENOMIC DNA]</scope>
    <source>
        <strain evidence="1 2">B-S-A8</strain>
    </source>
</reference>
<evidence type="ECO:0000313" key="1">
    <source>
        <dbReference type="EMBL" id="MDI3385457.1"/>
    </source>
</evidence>
<dbReference type="Proteomes" id="UP001224661">
    <property type="component" value="Unassembled WGS sequence"/>
</dbReference>
<name>A0ABT6RLZ6_9ACTN</name>